<dbReference type="Gene3D" id="1.20.120.450">
    <property type="entry name" value="dinb family like domain"/>
    <property type="match status" value="1"/>
</dbReference>
<evidence type="ECO:0000313" key="2">
    <source>
        <dbReference type="EMBL" id="MFD2572712.1"/>
    </source>
</evidence>
<dbReference type="Pfam" id="PF12867">
    <property type="entry name" value="DinB_2"/>
    <property type="match status" value="1"/>
</dbReference>
<comment type="caution">
    <text evidence="2">The sequence shown here is derived from an EMBL/GenBank/DDBJ whole genome shotgun (WGS) entry which is preliminary data.</text>
</comment>
<dbReference type="SUPFAM" id="SSF109854">
    <property type="entry name" value="DinB/YfiT-like putative metalloenzymes"/>
    <property type="match status" value="1"/>
</dbReference>
<dbReference type="Proteomes" id="UP001597469">
    <property type="component" value="Unassembled WGS sequence"/>
</dbReference>
<accession>A0ABW5M6T9</accession>
<evidence type="ECO:0000259" key="1">
    <source>
        <dbReference type="Pfam" id="PF12867"/>
    </source>
</evidence>
<dbReference type="InterPro" id="IPR024775">
    <property type="entry name" value="DinB-like"/>
</dbReference>
<sequence>MPPIETREVWLRGPLPDMPLLVQPVAHALMQAREEVDALLHDFPEALLWERPAGVASVGFHLQHLTGVLDRLFTYARGQALSPEQLAALASEGKRGDHPLSVAELVHRFREQVERALSQLKDTDEQTLTEPRGVGRAQLPSTVIGLLVHAAEHTTRHLGQLLVTARVIRDQHTGSPLELGY</sequence>
<proteinExistence type="predicted"/>
<dbReference type="RefSeq" id="WP_381525303.1">
    <property type="nucleotide sequence ID" value="NZ_JBHULN010000012.1"/>
</dbReference>
<organism evidence="2 3">
    <name type="scientific">Spirosoma soli</name>
    <dbReference type="NCBI Taxonomy" id="1770529"/>
    <lineage>
        <taxon>Bacteria</taxon>
        <taxon>Pseudomonadati</taxon>
        <taxon>Bacteroidota</taxon>
        <taxon>Cytophagia</taxon>
        <taxon>Cytophagales</taxon>
        <taxon>Cytophagaceae</taxon>
        <taxon>Spirosoma</taxon>
    </lineage>
</organism>
<keyword evidence="3" id="KW-1185">Reference proteome</keyword>
<gene>
    <name evidence="2" type="ORF">ACFSUS_18880</name>
</gene>
<protein>
    <submittedName>
        <fullName evidence="2">DinB family protein</fullName>
    </submittedName>
</protein>
<dbReference type="InterPro" id="IPR034660">
    <property type="entry name" value="DinB/YfiT-like"/>
</dbReference>
<name>A0ABW5M6T9_9BACT</name>
<dbReference type="EMBL" id="JBHULN010000012">
    <property type="protein sequence ID" value="MFD2572712.1"/>
    <property type="molecule type" value="Genomic_DNA"/>
</dbReference>
<evidence type="ECO:0000313" key="3">
    <source>
        <dbReference type="Proteomes" id="UP001597469"/>
    </source>
</evidence>
<feature type="domain" description="DinB-like" evidence="1">
    <location>
        <begin position="29"/>
        <end position="161"/>
    </location>
</feature>
<reference evidence="3" key="1">
    <citation type="journal article" date="2019" name="Int. J. Syst. Evol. Microbiol.">
        <title>The Global Catalogue of Microorganisms (GCM) 10K type strain sequencing project: providing services to taxonomists for standard genome sequencing and annotation.</title>
        <authorList>
            <consortium name="The Broad Institute Genomics Platform"/>
            <consortium name="The Broad Institute Genome Sequencing Center for Infectious Disease"/>
            <person name="Wu L."/>
            <person name="Ma J."/>
        </authorList>
    </citation>
    <scope>NUCLEOTIDE SEQUENCE [LARGE SCALE GENOMIC DNA]</scope>
    <source>
        <strain evidence="3">KCTC 42805</strain>
    </source>
</reference>